<reference evidence="9" key="1">
    <citation type="submission" date="2016-11" db="EMBL/GenBank/DDBJ databases">
        <authorList>
            <person name="Varghese N."/>
            <person name="Submissions S."/>
        </authorList>
    </citation>
    <scope>NUCLEOTIDE SEQUENCE [LARGE SCALE GENOMIC DNA]</scope>
    <source>
        <strain evidence="9">DSM 17957</strain>
    </source>
</reference>
<keyword evidence="2" id="KW-0813">Transport</keyword>
<evidence type="ECO:0000256" key="6">
    <source>
        <dbReference type="ARBA" id="ARBA00023136"/>
    </source>
</evidence>
<dbReference type="PANTHER" id="PTHR43549">
    <property type="entry name" value="MULTIDRUG RESISTANCE PROTEIN YPNP-RELATED"/>
    <property type="match status" value="1"/>
</dbReference>
<keyword evidence="4 7" id="KW-0812">Transmembrane</keyword>
<keyword evidence="6 7" id="KW-0472">Membrane</keyword>
<sequence>MIFTQRVIEWFTNDPDVLSQGTYYLQLICICIPAMAVFQVLVGTFQGSGHTVYARFMDMGRLWGLPIPMILLFKHFTHWGSNAIWYAMVLSNVIICILGYLLYLKGGWQQQIFSKKSRA</sequence>
<dbReference type="GO" id="GO:0015297">
    <property type="term" value="F:antiporter activity"/>
    <property type="evidence" value="ECO:0007669"/>
    <property type="project" value="InterPro"/>
</dbReference>
<evidence type="ECO:0000313" key="8">
    <source>
        <dbReference type="EMBL" id="SHJ00306.1"/>
    </source>
</evidence>
<dbReference type="STRING" id="1121919.SAMN02745975_01064"/>
<proteinExistence type="predicted"/>
<evidence type="ECO:0000313" key="9">
    <source>
        <dbReference type="Proteomes" id="UP000184536"/>
    </source>
</evidence>
<organism evidence="8 9">
    <name type="scientific">Geosporobacter subterraneus DSM 17957</name>
    <dbReference type="NCBI Taxonomy" id="1121919"/>
    <lineage>
        <taxon>Bacteria</taxon>
        <taxon>Bacillati</taxon>
        <taxon>Bacillota</taxon>
        <taxon>Clostridia</taxon>
        <taxon>Peptostreptococcales</taxon>
        <taxon>Thermotaleaceae</taxon>
        <taxon>Geosporobacter</taxon>
    </lineage>
</organism>
<protein>
    <submittedName>
        <fullName evidence="8">MatE protein</fullName>
    </submittedName>
</protein>
<evidence type="ECO:0000256" key="3">
    <source>
        <dbReference type="ARBA" id="ARBA00022475"/>
    </source>
</evidence>
<evidence type="ECO:0000256" key="7">
    <source>
        <dbReference type="SAM" id="Phobius"/>
    </source>
</evidence>
<gene>
    <name evidence="8" type="ORF">SAMN02745975_01064</name>
</gene>
<keyword evidence="9" id="KW-1185">Reference proteome</keyword>
<keyword evidence="3" id="KW-1003">Cell membrane</keyword>
<dbReference type="GO" id="GO:0042910">
    <property type="term" value="F:xenobiotic transmembrane transporter activity"/>
    <property type="evidence" value="ECO:0007669"/>
    <property type="project" value="InterPro"/>
</dbReference>
<dbReference type="PANTHER" id="PTHR43549:SF2">
    <property type="entry name" value="MULTIDRUG RESISTANCE PROTEIN NORM-RELATED"/>
    <property type="match status" value="1"/>
</dbReference>
<evidence type="ECO:0000256" key="5">
    <source>
        <dbReference type="ARBA" id="ARBA00022989"/>
    </source>
</evidence>
<evidence type="ECO:0000256" key="4">
    <source>
        <dbReference type="ARBA" id="ARBA00022692"/>
    </source>
</evidence>
<feature type="transmembrane region" description="Helical" evidence="7">
    <location>
        <begin position="23"/>
        <end position="47"/>
    </location>
</feature>
<dbReference type="Proteomes" id="UP000184536">
    <property type="component" value="Unassembled WGS sequence"/>
</dbReference>
<dbReference type="GO" id="GO:0005886">
    <property type="term" value="C:plasma membrane"/>
    <property type="evidence" value="ECO:0007669"/>
    <property type="project" value="UniProtKB-SubCell"/>
</dbReference>
<dbReference type="Pfam" id="PF01554">
    <property type="entry name" value="MatE"/>
    <property type="match status" value="1"/>
</dbReference>
<accession>A0A1M6FRJ5</accession>
<dbReference type="InterPro" id="IPR052031">
    <property type="entry name" value="Membrane_Transporter-Flippase"/>
</dbReference>
<feature type="transmembrane region" description="Helical" evidence="7">
    <location>
        <begin position="83"/>
        <end position="104"/>
    </location>
</feature>
<keyword evidence="5 7" id="KW-1133">Transmembrane helix</keyword>
<dbReference type="InterPro" id="IPR002528">
    <property type="entry name" value="MATE_fam"/>
</dbReference>
<comment type="subcellular location">
    <subcellularLocation>
        <location evidence="1">Cell membrane</location>
        <topology evidence="1">Multi-pass membrane protein</topology>
    </subcellularLocation>
</comment>
<evidence type="ECO:0000256" key="2">
    <source>
        <dbReference type="ARBA" id="ARBA00022448"/>
    </source>
</evidence>
<dbReference type="AlphaFoldDB" id="A0A1M6FRJ5"/>
<name>A0A1M6FRJ5_9FIRM</name>
<evidence type="ECO:0000256" key="1">
    <source>
        <dbReference type="ARBA" id="ARBA00004651"/>
    </source>
</evidence>
<dbReference type="EMBL" id="FQZV01000012">
    <property type="protein sequence ID" value="SHJ00306.1"/>
    <property type="molecule type" value="Genomic_DNA"/>
</dbReference>